<proteinExistence type="predicted"/>
<sequence>MICINIRNTLRSECNSRREVGLPHDYCPLPPPSIDPEFLTSRRSNHPSRPLFPAFADVVLVCTLKVGEDISRFCHAVQQQDGSEEGQRGMRVVVGLMVSSQRERRGSSYSNGSGSDDGDGGGDSDTTSTLSRKRPSSVVQEGGDDNDPLLIVVVRGPITLAIGYSGLFTSPAVRHLEDGKR</sequence>
<feature type="region of interest" description="Disordered" evidence="1">
    <location>
        <begin position="100"/>
        <end position="145"/>
    </location>
</feature>
<name>Q5VRL7_ORYSJ</name>
<dbReference type="EMBL" id="AP002837">
    <property type="protein sequence ID" value="BAD67911.1"/>
    <property type="molecule type" value="Genomic_DNA"/>
</dbReference>
<evidence type="ECO:0000313" key="2">
    <source>
        <dbReference type="EMBL" id="BAD67911.1"/>
    </source>
</evidence>
<reference evidence="3" key="2">
    <citation type="journal article" date="2008" name="Nucleic Acids Res.">
        <title>The rice annotation project database (RAP-DB): 2008 update.</title>
        <authorList>
            <consortium name="The rice annotation project (RAP)"/>
        </authorList>
    </citation>
    <scope>GENOME REANNOTATION</scope>
    <source>
        <strain evidence="3">cv. Nipponbare</strain>
    </source>
</reference>
<evidence type="ECO:0000256" key="1">
    <source>
        <dbReference type="SAM" id="MobiDB-lite"/>
    </source>
</evidence>
<organism evidence="2 3">
    <name type="scientific">Oryza sativa subsp. japonica</name>
    <name type="common">Rice</name>
    <dbReference type="NCBI Taxonomy" id="39947"/>
    <lineage>
        <taxon>Eukaryota</taxon>
        <taxon>Viridiplantae</taxon>
        <taxon>Streptophyta</taxon>
        <taxon>Embryophyta</taxon>
        <taxon>Tracheophyta</taxon>
        <taxon>Spermatophyta</taxon>
        <taxon>Magnoliopsida</taxon>
        <taxon>Liliopsida</taxon>
        <taxon>Poales</taxon>
        <taxon>Poaceae</taxon>
        <taxon>BOP clade</taxon>
        <taxon>Oryzoideae</taxon>
        <taxon>Oryzeae</taxon>
        <taxon>Oryzinae</taxon>
        <taxon>Oryza</taxon>
        <taxon>Oryza sativa</taxon>
    </lineage>
</organism>
<dbReference type="Proteomes" id="UP000000763">
    <property type="component" value="Chromosome 6"/>
</dbReference>
<reference evidence="3" key="1">
    <citation type="journal article" date="2005" name="Nature">
        <title>The map-based sequence of the rice genome.</title>
        <authorList>
            <consortium name="International rice genome sequencing project (IRGSP)"/>
            <person name="Matsumoto T."/>
            <person name="Wu J."/>
            <person name="Kanamori H."/>
            <person name="Katayose Y."/>
            <person name="Fujisawa M."/>
            <person name="Namiki N."/>
            <person name="Mizuno H."/>
            <person name="Yamamoto K."/>
            <person name="Antonio B.A."/>
            <person name="Baba T."/>
            <person name="Sakata K."/>
            <person name="Nagamura Y."/>
            <person name="Aoki H."/>
            <person name="Arikawa K."/>
            <person name="Arita K."/>
            <person name="Bito T."/>
            <person name="Chiden Y."/>
            <person name="Fujitsuka N."/>
            <person name="Fukunaka R."/>
            <person name="Hamada M."/>
            <person name="Harada C."/>
            <person name="Hayashi A."/>
            <person name="Hijishita S."/>
            <person name="Honda M."/>
            <person name="Hosokawa S."/>
            <person name="Ichikawa Y."/>
            <person name="Idonuma A."/>
            <person name="Iijima M."/>
            <person name="Ikeda M."/>
            <person name="Ikeno M."/>
            <person name="Ito K."/>
            <person name="Ito S."/>
            <person name="Ito T."/>
            <person name="Ito Y."/>
            <person name="Ito Y."/>
            <person name="Iwabuchi A."/>
            <person name="Kamiya K."/>
            <person name="Karasawa W."/>
            <person name="Kurita K."/>
            <person name="Katagiri S."/>
            <person name="Kikuta A."/>
            <person name="Kobayashi H."/>
            <person name="Kobayashi N."/>
            <person name="Machita K."/>
            <person name="Maehara T."/>
            <person name="Masukawa M."/>
            <person name="Mizubayashi T."/>
            <person name="Mukai Y."/>
            <person name="Nagasaki H."/>
            <person name="Nagata Y."/>
            <person name="Naito S."/>
            <person name="Nakashima M."/>
            <person name="Nakama Y."/>
            <person name="Nakamichi Y."/>
            <person name="Nakamura M."/>
            <person name="Meguro A."/>
            <person name="Negishi M."/>
            <person name="Ohta I."/>
            <person name="Ohta T."/>
            <person name="Okamoto M."/>
            <person name="Ono N."/>
            <person name="Saji S."/>
            <person name="Sakaguchi M."/>
            <person name="Sakai K."/>
            <person name="Shibata M."/>
            <person name="Shimokawa T."/>
            <person name="Song J."/>
            <person name="Takazaki Y."/>
            <person name="Terasawa K."/>
            <person name="Tsugane M."/>
            <person name="Tsuji K."/>
            <person name="Ueda S."/>
            <person name="Waki K."/>
            <person name="Yamagata H."/>
            <person name="Yamamoto M."/>
            <person name="Yamamoto S."/>
            <person name="Yamane H."/>
            <person name="Yoshiki S."/>
            <person name="Yoshihara R."/>
            <person name="Yukawa K."/>
            <person name="Zhong H."/>
            <person name="Yano M."/>
            <person name="Yuan Q."/>
            <person name="Ouyang S."/>
            <person name="Liu J."/>
            <person name="Jones K.M."/>
            <person name="Gansberger K."/>
            <person name="Moffat K."/>
            <person name="Hill J."/>
            <person name="Bera J."/>
            <person name="Fadrosh D."/>
            <person name="Jin S."/>
            <person name="Johri S."/>
            <person name="Kim M."/>
            <person name="Overton L."/>
            <person name="Reardon M."/>
            <person name="Tsitrin T."/>
            <person name="Vuong H."/>
            <person name="Weaver B."/>
            <person name="Ciecko A."/>
            <person name="Tallon L."/>
            <person name="Jackson J."/>
            <person name="Pai G."/>
            <person name="Aken S.V."/>
            <person name="Utterback T."/>
            <person name="Reidmuller S."/>
            <person name="Feldblyum T."/>
            <person name="Hsiao J."/>
            <person name="Zismann V."/>
            <person name="Iobst S."/>
            <person name="de Vazeille A.R."/>
            <person name="Buell C.R."/>
            <person name="Ying K."/>
            <person name="Li Y."/>
            <person name="Lu T."/>
            <person name="Huang Y."/>
            <person name="Zhao Q."/>
            <person name="Feng Q."/>
            <person name="Zhang L."/>
            <person name="Zhu J."/>
            <person name="Weng Q."/>
            <person name="Mu J."/>
            <person name="Lu Y."/>
            <person name="Fan D."/>
            <person name="Liu Y."/>
            <person name="Guan J."/>
            <person name="Zhang Y."/>
            <person name="Yu S."/>
            <person name="Liu X."/>
            <person name="Zhang Y."/>
            <person name="Hong G."/>
            <person name="Han B."/>
            <person name="Choisne N."/>
            <person name="Demange N."/>
            <person name="Orjeda G."/>
            <person name="Samain S."/>
            <person name="Cattolico L."/>
            <person name="Pelletier E."/>
            <person name="Couloux A."/>
            <person name="Segurens B."/>
            <person name="Wincker P."/>
            <person name="D'Hont A."/>
            <person name="Scarpelli C."/>
            <person name="Weissenbach J."/>
            <person name="Salanoubat M."/>
            <person name="Quetier F."/>
            <person name="Yu Y."/>
            <person name="Kim H.R."/>
            <person name="Rambo T."/>
            <person name="Currie J."/>
            <person name="Collura K."/>
            <person name="Luo M."/>
            <person name="Yang T."/>
            <person name="Ammiraju J.S.S."/>
            <person name="Engler F."/>
            <person name="Soderlund C."/>
            <person name="Wing R.A."/>
            <person name="Palmer L.E."/>
            <person name="de la Bastide M."/>
            <person name="Spiegel L."/>
            <person name="Nascimento L."/>
            <person name="Zutavern T."/>
            <person name="O'Shaughnessy A."/>
            <person name="Dike S."/>
            <person name="Dedhia N."/>
            <person name="Preston R."/>
            <person name="Balija V."/>
            <person name="McCombie W.R."/>
            <person name="Chow T."/>
            <person name="Chen H."/>
            <person name="Chung M."/>
            <person name="Chen C."/>
            <person name="Shaw J."/>
            <person name="Wu H."/>
            <person name="Hsiao K."/>
            <person name="Chao Y."/>
            <person name="Chu M."/>
            <person name="Cheng C."/>
            <person name="Hour A."/>
            <person name="Lee P."/>
            <person name="Lin S."/>
            <person name="Lin Y."/>
            <person name="Liou J."/>
            <person name="Liu S."/>
            <person name="Hsing Y."/>
            <person name="Raghuvanshi S."/>
            <person name="Mohanty A."/>
            <person name="Bharti A.K."/>
            <person name="Gaur A."/>
            <person name="Gupta V."/>
            <person name="Kumar D."/>
            <person name="Ravi V."/>
            <person name="Vij S."/>
            <person name="Kapur A."/>
            <person name="Khurana P."/>
            <person name="Khurana P."/>
            <person name="Khurana J.P."/>
            <person name="Tyagi A.K."/>
            <person name="Gaikwad K."/>
            <person name="Singh A."/>
            <person name="Dalal V."/>
            <person name="Srivastava S."/>
            <person name="Dixit A."/>
            <person name="Pal A.K."/>
            <person name="Ghazi I.A."/>
            <person name="Yadav M."/>
            <person name="Pandit A."/>
            <person name="Bhargava A."/>
            <person name="Sureshbabu K."/>
            <person name="Batra K."/>
            <person name="Sharma T.R."/>
            <person name="Mohapatra T."/>
            <person name="Singh N.K."/>
            <person name="Messing J."/>
            <person name="Nelson A.B."/>
            <person name="Fuks G."/>
            <person name="Kavchok S."/>
            <person name="Keizer G."/>
            <person name="Linton E."/>
            <person name="Llaca V."/>
            <person name="Song R."/>
            <person name="Tanyolac B."/>
            <person name="Young S."/>
            <person name="Ho-Il K."/>
            <person name="Hahn J.H."/>
            <person name="Sangsakoo G."/>
            <person name="Vanavichit A."/>
            <person name="de Mattos Luiz.A.T."/>
            <person name="Zimmer P.D."/>
            <person name="Malone G."/>
            <person name="Dellagostin O."/>
            <person name="de Oliveira A.C."/>
            <person name="Bevan M."/>
            <person name="Bancroft I."/>
            <person name="Minx P."/>
            <person name="Cordum H."/>
            <person name="Wilson R."/>
            <person name="Cheng Z."/>
            <person name="Jin W."/>
            <person name="Jiang J."/>
            <person name="Leong S.A."/>
            <person name="Iwama H."/>
            <person name="Gojobori T."/>
            <person name="Itoh T."/>
            <person name="Niimura Y."/>
            <person name="Fujii Y."/>
            <person name="Habara T."/>
            <person name="Sakai H."/>
            <person name="Sato Y."/>
            <person name="Wilson G."/>
            <person name="Kumar K."/>
            <person name="McCouch S."/>
            <person name="Juretic N."/>
            <person name="Hoen D."/>
            <person name="Wright S."/>
            <person name="Bruskiewich R."/>
            <person name="Bureau T."/>
            <person name="Miyao A."/>
            <person name="Hirochika H."/>
            <person name="Nishikawa T."/>
            <person name="Kadowaki K."/>
            <person name="Sugiura M."/>
            <person name="Burr B."/>
            <person name="Sasaki T."/>
        </authorList>
    </citation>
    <scope>NUCLEOTIDE SEQUENCE [LARGE SCALE GENOMIC DNA]</scope>
    <source>
        <strain evidence="3">cv. Nipponbare</strain>
    </source>
</reference>
<protein>
    <submittedName>
        <fullName evidence="2">Uncharacterized protein</fullName>
    </submittedName>
</protein>
<gene>
    <name evidence="2" type="primary">OSJNBa0019F11.20</name>
</gene>
<accession>Q5VRL7</accession>
<dbReference type="AlphaFoldDB" id="Q5VRL7"/>
<evidence type="ECO:0000313" key="3">
    <source>
        <dbReference type="Proteomes" id="UP000000763"/>
    </source>
</evidence>